<dbReference type="InterPro" id="IPR014955">
    <property type="entry name" value="DUF1826"/>
</dbReference>
<name>A0A385SSQ1_9BACT</name>
<dbReference type="Pfam" id="PF08856">
    <property type="entry name" value="DUF1826"/>
    <property type="match status" value="1"/>
</dbReference>
<gene>
    <name evidence="1" type="ORF">D4L85_31565</name>
</gene>
<accession>A0A385SSQ1</accession>
<keyword evidence="2" id="KW-1185">Reference proteome</keyword>
<protein>
    <submittedName>
        <fullName evidence="1">DUF1826 domain-containing protein</fullName>
    </submittedName>
</protein>
<reference evidence="2" key="1">
    <citation type="submission" date="2018-09" db="EMBL/GenBank/DDBJ databases">
        <title>Chryseolinea sp. KIS68-18 isolated from soil.</title>
        <authorList>
            <person name="Weon H.-Y."/>
            <person name="Kwon S.-W."/>
            <person name="Lee S.A."/>
        </authorList>
    </citation>
    <scope>NUCLEOTIDE SEQUENCE [LARGE SCALE GENOMIC DNA]</scope>
    <source>
        <strain evidence="2">KIS68-18</strain>
    </source>
</reference>
<dbReference type="EMBL" id="CP032382">
    <property type="protein sequence ID" value="AYB34843.1"/>
    <property type="molecule type" value="Genomic_DNA"/>
</dbReference>
<sequence>MRWLNELVGRRQFCQVEVDQMNDLALIHDPYVNFVYYKRPIDDDIELFIWYLIENDFNGISESVTPHNVAKTLAARLSNDDAHLLWKRKFMQDILNITQVFFNITKAQQIQLILKVVSDDACRKFHTDAYDLRLLCTYQGSGTEWIEDRYVNQKKLVTGSNKDIIRDFSKVKQTEPFEVAILKGEVPSRPGGKGIVHRSPAIQQLGGKRLLLRLDF</sequence>
<proteinExistence type="predicted"/>
<dbReference type="AlphaFoldDB" id="A0A385SSQ1"/>
<organism evidence="1 2">
    <name type="scientific">Chryseolinea soli</name>
    <dbReference type="NCBI Taxonomy" id="2321403"/>
    <lineage>
        <taxon>Bacteria</taxon>
        <taxon>Pseudomonadati</taxon>
        <taxon>Bacteroidota</taxon>
        <taxon>Cytophagia</taxon>
        <taxon>Cytophagales</taxon>
        <taxon>Fulvivirgaceae</taxon>
        <taxon>Chryseolinea</taxon>
    </lineage>
</organism>
<dbReference type="Proteomes" id="UP000266183">
    <property type="component" value="Chromosome"/>
</dbReference>
<evidence type="ECO:0000313" key="2">
    <source>
        <dbReference type="Proteomes" id="UP000266183"/>
    </source>
</evidence>
<dbReference type="KEGG" id="chk:D4L85_31565"/>
<evidence type="ECO:0000313" key="1">
    <source>
        <dbReference type="EMBL" id="AYB34843.1"/>
    </source>
</evidence>